<name>A0A430PZH8_SCHBO</name>
<dbReference type="PROSITE" id="PS50084">
    <property type="entry name" value="KH_TYPE_1"/>
    <property type="match status" value="1"/>
</dbReference>
<sequence>NTIEIIHLKVLVPSVAVGAIIGKGGESIAKIQKETGARIKLSKVDDLYPGESLQLFNWYSLTGVLVFVMVFQMNFPNLPILGEC</sequence>
<dbReference type="SMART" id="SM00322">
    <property type="entry name" value="KH"/>
    <property type="match status" value="1"/>
</dbReference>
<dbReference type="EMBL" id="QMKO01003862">
    <property type="protein sequence ID" value="RTG80786.1"/>
    <property type="molecule type" value="Genomic_DNA"/>
</dbReference>
<gene>
    <name evidence="3" type="ORF">DC041_0001200</name>
</gene>
<accession>A0A430PZH8</accession>
<dbReference type="AlphaFoldDB" id="A0A430PZH8"/>
<dbReference type="InterPro" id="IPR004087">
    <property type="entry name" value="KH_dom"/>
</dbReference>
<keyword evidence="1" id="KW-0694">RNA-binding</keyword>
<evidence type="ECO:0000256" key="1">
    <source>
        <dbReference type="PROSITE-ProRule" id="PRU00117"/>
    </source>
</evidence>
<dbReference type="InterPro" id="IPR036612">
    <property type="entry name" value="KH_dom_type_1_sf"/>
</dbReference>
<dbReference type="Gene3D" id="3.30.1370.10">
    <property type="entry name" value="K Homology domain, type 1"/>
    <property type="match status" value="1"/>
</dbReference>
<evidence type="ECO:0000259" key="2">
    <source>
        <dbReference type="SMART" id="SM00322"/>
    </source>
</evidence>
<proteinExistence type="predicted"/>
<dbReference type="InterPro" id="IPR004088">
    <property type="entry name" value="KH_dom_type_1"/>
</dbReference>
<keyword evidence="4" id="KW-1185">Reference proteome</keyword>
<dbReference type="Pfam" id="PF00013">
    <property type="entry name" value="KH_1"/>
    <property type="match status" value="1"/>
</dbReference>
<evidence type="ECO:0000313" key="4">
    <source>
        <dbReference type="Proteomes" id="UP000290809"/>
    </source>
</evidence>
<dbReference type="GO" id="GO:0003723">
    <property type="term" value="F:RNA binding"/>
    <property type="evidence" value="ECO:0007669"/>
    <property type="project" value="UniProtKB-UniRule"/>
</dbReference>
<comment type="caution">
    <text evidence="3">The sequence shown here is derived from an EMBL/GenBank/DDBJ whole genome shotgun (WGS) entry which is preliminary data.</text>
</comment>
<feature type="domain" description="K Homology" evidence="2">
    <location>
        <begin position="4"/>
        <end position="75"/>
    </location>
</feature>
<feature type="non-terminal residue" evidence="3">
    <location>
        <position position="1"/>
    </location>
</feature>
<dbReference type="SUPFAM" id="SSF54791">
    <property type="entry name" value="Eukaryotic type KH-domain (KH-domain type I)"/>
    <property type="match status" value="1"/>
</dbReference>
<evidence type="ECO:0000313" key="3">
    <source>
        <dbReference type="EMBL" id="RTG80786.1"/>
    </source>
</evidence>
<protein>
    <recommendedName>
        <fullName evidence="2">K Homology domain-containing protein</fullName>
    </recommendedName>
</protein>
<organism evidence="3 4">
    <name type="scientific">Schistosoma bovis</name>
    <name type="common">Blood fluke</name>
    <dbReference type="NCBI Taxonomy" id="6184"/>
    <lineage>
        <taxon>Eukaryota</taxon>
        <taxon>Metazoa</taxon>
        <taxon>Spiralia</taxon>
        <taxon>Lophotrochozoa</taxon>
        <taxon>Platyhelminthes</taxon>
        <taxon>Trematoda</taxon>
        <taxon>Digenea</taxon>
        <taxon>Strigeidida</taxon>
        <taxon>Schistosomatoidea</taxon>
        <taxon>Schistosomatidae</taxon>
        <taxon>Schistosoma</taxon>
    </lineage>
</organism>
<reference evidence="3 4" key="1">
    <citation type="journal article" date="2019" name="PLoS Pathog.">
        <title>Genome sequence of the bovine parasite Schistosoma bovis Tanzania.</title>
        <authorList>
            <person name="Oey H."/>
            <person name="Zakrzewski M."/>
            <person name="Gobert G."/>
            <person name="Gravermann K."/>
            <person name="Stoye J."/>
            <person name="Jones M."/>
            <person name="Mcmanus D."/>
            <person name="Krause L."/>
        </authorList>
    </citation>
    <scope>NUCLEOTIDE SEQUENCE [LARGE SCALE GENOMIC DNA]</scope>
    <source>
        <strain evidence="3 4">TAN1997</strain>
    </source>
</reference>
<dbReference type="Proteomes" id="UP000290809">
    <property type="component" value="Unassembled WGS sequence"/>
</dbReference>